<dbReference type="Pfam" id="PF03099">
    <property type="entry name" value="BPL_LplA_LipB"/>
    <property type="match status" value="1"/>
</dbReference>
<dbReference type="RefSeq" id="WP_214399673.1">
    <property type="nucleotide sequence ID" value="NZ_LR792632.1"/>
</dbReference>
<organism evidence="3 4">
    <name type="scientific">Methanocaldococcus lauensis</name>
    <dbReference type="NCBI Taxonomy" id="2546128"/>
    <lineage>
        <taxon>Archaea</taxon>
        <taxon>Methanobacteriati</taxon>
        <taxon>Methanobacteriota</taxon>
        <taxon>Methanomada group</taxon>
        <taxon>Methanococci</taxon>
        <taxon>Methanococcales</taxon>
        <taxon>Methanocaldococcaceae</taxon>
        <taxon>Methanocaldococcus</taxon>
    </lineage>
</organism>
<keyword evidence="1 3" id="KW-0436">Ligase</keyword>
<keyword evidence="4" id="KW-1185">Reference proteome</keyword>
<dbReference type="PANTHER" id="PTHR12835:SF5">
    <property type="entry name" value="BIOTIN--PROTEIN LIGASE"/>
    <property type="match status" value="1"/>
</dbReference>
<dbReference type="GO" id="GO:0005737">
    <property type="term" value="C:cytoplasm"/>
    <property type="evidence" value="ECO:0007669"/>
    <property type="project" value="TreeGrafter"/>
</dbReference>
<proteinExistence type="predicted"/>
<protein>
    <submittedName>
        <fullName evidence="3">Biotin ligase</fullName>
        <ecNumber evidence="3">6.3.4.15</ecNumber>
    </submittedName>
</protein>
<dbReference type="EC" id="6.3.4.15" evidence="3"/>
<gene>
    <name evidence="3" type="ORF">MLAUSG7_1357</name>
</gene>
<dbReference type="PROSITE" id="PS51733">
    <property type="entry name" value="BPL_LPL_CATALYTIC"/>
    <property type="match status" value="1"/>
</dbReference>
<dbReference type="Gene3D" id="2.30.30.100">
    <property type="match status" value="1"/>
</dbReference>
<feature type="domain" description="BPL/LPL catalytic" evidence="2">
    <location>
        <begin position="1"/>
        <end position="173"/>
    </location>
</feature>
<evidence type="ECO:0000313" key="3">
    <source>
        <dbReference type="EMBL" id="CAB3289664.1"/>
    </source>
</evidence>
<dbReference type="AlphaFoldDB" id="A0A8D6SX70"/>
<dbReference type="PANTHER" id="PTHR12835">
    <property type="entry name" value="BIOTIN PROTEIN LIGASE"/>
    <property type="match status" value="1"/>
</dbReference>
<dbReference type="InterPro" id="IPR045864">
    <property type="entry name" value="aa-tRNA-synth_II/BPL/LPL"/>
</dbReference>
<dbReference type="Gene3D" id="3.30.930.10">
    <property type="entry name" value="Bira Bifunctional Protein, Domain 2"/>
    <property type="match status" value="1"/>
</dbReference>
<sequence>MEIIHLSEVDSTNEYAKKLVEEKKKNFVVLADKQSCGKGRWGRVWYSDEGGLYFSIVIDPKEYNPKVVNLLVPICIVETLKKYVDKDIEIGIKFPNDIVVKVNKNYKKIGGILVELTDKYMVIGVGIDVNNPIRKEIREIAVSLKEIVGGDVDRLKIFSDFLQTFENYLKKLANNEIDEYEILKKYKKYSITLGKYVKILLSNNKIVSGKVYDIDFDGIIIGTENGLEKIPSGICIQVR</sequence>
<dbReference type="InterPro" id="IPR004143">
    <property type="entry name" value="BPL_LPL_catalytic"/>
</dbReference>
<dbReference type="GO" id="GO:0004077">
    <property type="term" value="F:biotin--[biotin carboxyl-carrier protein] ligase activity"/>
    <property type="evidence" value="ECO:0007669"/>
    <property type="project" value="UniProtKB-EC"/>
</dbReference>
<reference evidence="3 4" key="1">
    <citation type="submission" date="2020-04" db="EMBL/GenBank/DDBJ databases">
        <authorList>
            <consortium name="Genoscope - CEA"/>
            <person name="William W."/>
        </authorList>
    </citation>
    <scope>NUCLEOTIDE SEQUENCE [LARGE SCALE GENOMIC DNA]</scope>
    <source>
        <strain evidence="3 4">SG7</strain>
    </source>
</reference>
<dbReference type="SUPFAM" id="SSF55681">
    <property type="entry name" value="Class II aaRS and biotin synthetases"/>
    <property type="match status" value="1"/>
</dbReference>
<accession>A0A8D6SX70</accession>
<evidence type="ECO:0000259" key="2">
    <source>
        <dbReference type="PROSITE" id="PS51733"/>
    </source>
</evidence>
<dbReference type="KEGG" id="mesg:MLAUSG7_1357"/>
<dbReference type="Proteomes" id="UP000679213">
    <property type="component" value="Chromosome I"/>
</dbReference>
<dbReference type="GeneID" id="65884142"/>
<dbReference type="InterPro" id="IPR004408">
    <property type="entry name" value="Biotin_CoA_COase_ligase"/>
</dbReference>
<dbReference type="EMBL" id="LR792632">
    <property type="protein sequence ID" value="CAB3289664.1"/>
    <property type="molecule type" value="Genomic_DNA"/>
</dbReference>
<dbReference type="Pfam" id="PF02237">
    <property type="entry name" value="BPL_C"/>
    <property type="match status" value="1"/>
</dbReference>
<evidence type="ECO:0000313" key="4">
    <source>
        <dbReference type="Proteomes" id="UP000679213"/>
    </source>
</evidence>
<dbReference type="NCBIfam" id="TIGR00121">
    <property type="entry name" value="birA_ligase"/>
    <property type="match status" value="1"/>
</dbReference>
<evidence type="ECO:0000256" key="1">
    <source>
        <dbReference type="ARBA" id="ARBA00022598"/>
    </source>
</evidence>
<name>A0A8D6SX70_9EURY</name>
<dbReference type="InterPro" id="IPR003142">
    <property type="entry name" value="BPL_C"/>
</dbReference>